<evidence type="ECO:0000313" key="4">
    <source>
        <dbReference type="EMBL" id="WTY34413.1"/>
    </source>
</evidence>
<dbReference type="Proteomes" id="UP001621418">
    <property type="component" value="Chromosome"/>
</dbReference>
<name>A0ABZ1N3I0_9NOCA</name>
<dbReference type="InterPro" id="IPR036663">
    <property type="entry name" value="Fumarylacetoacetase_C_sf"/>
</dbReference>
<keyword evidence="2" id="KW-0479">Metal-binding</keyword>
<evidence type="ECO:0000313" key="5">
    <source>
        <dbReference type="Proteomes" id="UP001621418"/>
    </source>
</evidence>
<dbReference type="GO" id="GO:0016787">
    <property type="term" value="F:hydrolase activity"/>
    <property type="evidence" value="ECO:0007669"/>
    <property type="project" value="UniProtKB-KW"/>
</dbReference>
<keyword evidence="4" id="KW-0378">Hydrolase</keyword>
<reference evidence="4 5" key="1">
    <citation type="submission" date="2022-10" db="EMBL/GenBank/DDBJ databases">
        <title>The complete genomes of actinobacterial strains from the NBC collection.</title>
        <authorList>
            <person name="Joergensen T.S."/>
            <person name="Alvarez Arevalo M."/>
            <person name="Sterndorff E.B."/>
            <person name="Faurdal D."/>
            <person name="Vuksanovic O."/>
            <person name="Mourched A.-S."/>
            <person name="Charusanti P."/>
            <person name="Shaw S."/>
            <person name="Blin K."/>
            <person name="Weber T."/>
        </authorList>
    </citation>
    <scope>NUCLEOTIDE SEQUENCE [LARGE SCALE GENOMIC DNA]</scope>
    <source>
        <strain evidence="4 5">NBC_01413</strain>
    </source>
</reference>
<dbReference type="EMBL" id="CP109527">
    <property type="protein sequence ID" value="WTY34413.1"/>
    <property type="molecule type" value="Genomic_DNA"/>
</dbReference>
<dbReference type="SUPFAM" id="SSF56529">
    <property type="entry name" value="FAH"/>
    <property type="match status" value="1"/>
</dbReference>
<dbReference type="RefSeq" id="WP_405146771.1">
    <property type="nucleotide sequence ID" value="NZ_CP109527.1"/>
</dbReference>
<dbReference type="PANTHER" id="PTHR42796:SF4">
    <property type="entry name" value="FUMARYLACETOACETATE HYDROLASE DOMAIN-CONTAINING PROTEIN 2A"/>
    <property type="match status" value="1"/>
</dbReference>
<dbReference type="InterPro" id="IPR051121">
    <property type="entry name" value="FAH"/>
</dbReference>
<dbReference type="PANTHER" id="PTHR42796">
    <property type="entry name" value="FUMARYLACETOACETATE HYDROLASE DOMAIN-CONTAINING PROTEIN 2A-RELATED"/>
    <property type="match status" value="1"/>
</dbReference>
<sequence length="279" mass="30433">MTFEHAGSRRIGALRDDCVVPLDDVAADMLSLLRGDQAARDAAASVLDRSTESIRLADIRLCPPVCDPPQILGIGRNYIRKPEDVRHRGRQVWFSKSPSSLAGHGAPIVVPASAPRVDYEGELAVVIGREARAIRGEDEARAVIAGFTVANDVTNHDWLPDSPTVMLAKSFTGNSPIGPWLVTPDEISDPYALRIRTWVNDELRQDGKTADMLNRITQQIEHLTERLTLLPGDVLMTGTPAGTGIRMDPPRFLAPGDVVRIEIEGIGTLENPVIAEQTR</sequence>
<comment type="similarity">
    <text evidence="1">Belongs to the FAH family.</text>
</comment>
<protein>
    <submittedName>
        <fullName evidence="4">Fumarylacetoacetate hydrolase family protein</fullName>
    </submittedName>
</protein>
<evidence type="ECO:0000256" key="2">
    <source>
        <dbReference type="ARBA" id="ARBA00022723"/>
    </source>
</evidence>
<gene>
    <name evidence="4" type="ORF">OG308_24245</name>
</gene>
<dbReference type="InterPro" id="IPR011234">
    <property type="entry name" value="Fumarylacetoacetase-like_C"/>
</dbReference>
<proteinExistence type="inferred from homology"/>
<evidence type="ECO:0000256" key="1">
    <source>
        <dbReference type="ARBA" id="ARBA00010211"/>
    </source>
</evidence>
<dbReference type="Gene3D" id="3.90.850.10">
    <property type="entry name" value="Fumarylacetoacetase-like, C-terminal domain"/>
    <property type="match status" value="1"/>
</dbReference>
<dbReference type="Pfam" id="PF01557">
    <property type="entry name" value="FAA_hydrolase"/>
    <property type="match status" value="1"/>
</dbReference>
<evidence type="ECO:0000259" key="3">
    <source>
        <dbReference type="Pfam" id="PF01557"/>
    </source>
</evidence>
<feature type="domain" description="Fumarylacetoacetase-like C-terminal" evidence="3">
    <location>
        <begin position="71"/>
        <end position="273"/>
    </location>
</feature>
<organism evidence="4 5">
    <name type="scientific">Nocardia salmonicida</name>
    <dbReference type="NCBI Taxonomy" id="53431"/>
    <lineage>
        <taxon>Bacteria</taxon>
        <taxon>Bacillati</taxon>
        <taxon>Actinomycetota</taxon>
        <taxon>Actinomycetes</taxon>
        <taxon>Mycobacteriales</taxon>
        <taxon>Nocardiaceae</taxon>
        <taxon>Nocardia</taxon>
    </lineage>
</organism>
<accession>A0ABZ1N3I0</accession>
<keyword evidence="5" id="KW-1185">Reference proteome</keyword>